<evidence type="ECO:0000256" key="1">
    <source>
        <dbReference type="SAM" id="MobiDB-lite"/>
    </source>
</evidence>
<proteinExistence type="predicted"/>
<feature type="compositionally biased region" description="Polar residues" evidence="1">
    <location>
        <begin position="490"/>
        <end position="527"/>
    </location>
</feature>
<accession>A0A4R0RVJ7</accession>
<comment type="caution">
    <text evidence="2">The sequence shown here is derived from an EMBL/GenBank/DDBJ whole genome shotgun (WGS) entry which is preliminary data.</text>
</comment>
<feature type="compositionally biased region" description="Polar residues" evidence="1">
    <location>
        <begin position="166"/>
        <end position="179"/>
    </location>
</feature>
<dbReference type="STRING" id="92696.A0A4R0RVJ7"/>
<feature type="compositionally biased region" description="Low complexity" evidence="1">
    <location>
        <begin position="1"/>
        <end position="22"/>
    </location>
</feature>
<feature type="region of interest" description="Disordered" evidence="1">
    <location>
        <begin position="485"/>
        <end position="650"/>
    </location>
</feature>
<sequence length="785" mass="84706">MSTSIQSNTSQSSLAPSSTSTSHVHPHRPLLAGPARLTRSNSSKQTRGRTLGLIDAARVRLSKDFPALLRSSSLSSHTGTSLPTEAEESDDQRSDCLDYANEPPSARSIDFAAPAMEHRREERTGRSLGSRKRRSQSLDDAPISEMPTVAHGGSLGRRHVRHSSSNDEYLSGSSSTSKPATRHQSRPISSTTTATNTTVKPRPKKLPEPKAVPGPDHHVHIQTEILPLEATGSSSSRKGKKLNIFSMAIPARKPPTISRPTSPVPERSWTGRFRSGSSSSQVATKVTVKRDTSNSSRASRITPSPHTNSHFHATPPPVPKGNYSQQGHSTEAEDDDHGGRCSPLCGLPSPTLAQTAIREKGKEREGMQRLRDKDYSVDRTKEKGKEKEKPLGITGPRRVGSPILRERERDSRTAIAAVAMEKVPSGSGYSRRSSKDPATTTTSSSVAAALKARQIKHGSFDFERPMSSAQGHVPVRSALRNIGHSAIPMQRSSSLKVTSRTSAPQTDHSRGQTLPQQSTGHRQTDSFGRSRKPPRLDVKTDTSNVRRGTDSSVGSTNPPSTSNPSRNHVNFVEPETPNSSQSGGGSWGRNTGKHVLRGSHGAFKFEPAVPPIPGSPADDRKGNAARSSPKSSLPPSKLRQERAGPGGVGRSLDLNLGLSWAPSKVREEAVLLYGGKQPNTVNSGSTGRARARWKSGWVDEEGRLGSSSSRPAGSDVAEAFEEALGPAAYSTFKTYVHRFDAHAIPLDGPYGLVSHAKRLLDSSSLSERRKQVLMDRFIRFVENNQ</sequence>
<evidence type="ECO:0000313" key="2">
    <source>
        <dbReference type="EMBL" id="TCD69869.1"/>
    </source>
</evidence>
<name>A0A4R0RVJ7_9APHY</name>
<feature type="compositionally biased region" description="Polar residues" evidence="1">
    <location>
        <begin position="275"/>
        <end position="284"/>
    </location>
</feature>
<dbReference type="OrthoDB" id="3260940at2759"/>
<feature type="compositionally biased region" description="Low complexity" evidence="1">
    <location>
        <begin position="551"/>
        <end position="565"/>
    </location>
</feature>
<feature type="compositionally biased region" description="Polar residues" evidence="1">
    <location>
        <begin position="293"/>
        <end position="311"/>
    </location>
</feature>
<feature type="region of interest" description="Disordered" evidence="1">
    <location>
        <begin position="1"/>
        <end position="51"/>
    </location>
</feature>
<gene>
    <name evidence="2" type="ORF">EIP91_005946</name>
</gene>
<evidence type="ECO:0000313" key="3">
    <source>
        <dbReference type="Proteomes" id="UP000292702"/>
    </source>
</evidence>
<dbReference type="AlphaFoldDB" id="A0A4R0RVJ7"/>
<keyword evidence="3" id="KW-1185">Reference proteome</keyword>
<dbReference type="EMBL" id="RWJN01000032">
    <property type="protein sequence ID" value="TCD69869.1"/>
    <property type="molecule type" value="Genomic_DNA"/>
</dbReference>
<feature type="region of interest" description="Disordered" evidence="1">
    <location>
        <begin position="65"/>
        <end position="217"/>
    </location>
</feature>
<dbReference type="Proteomes" id="UP000292702">
    <property type="component" value="Unassembled WGS sequence"/>
</dbReference>
<feature type="compositionally biased region" description="Basic and acidic residues" evidence="1">
    <location>
        <begin position="357"/>
        <end position="390"/>
    </location>
</feature>
<feature type="compositionally biased region" description="Low complexity" evidence="1">
    <location>
        <begin position="627"/>
        <end position="637"/>
    </location>
</feature>
<feature type="compositionally biased region" description="Basic and acidic residues" evidence="1">
    <location>
        <begin position="116"/>
        <end position="125"/>
    </location>
</feature>
<feature type="region of interest" description="Disordered" evidence="1">
    <location>
        <begin position="246"/>
        <end position="446"/>
    </location>
</feature>
<feature type="compositionally biased region" description="Low complexity" evidence="1">
    <location>
        <begin position="68"/>
        <end position="84"/>
    </location>
</feature>
<protein>
    <submittedName>
        <fullName evidence="2">Uncharacterized protein</fullName>
    </submittedName>
</protein>
<organism evidence="2 3">
    <name type="scientific">Steccherinum ochraceum</name>
    <dbReference type="NCBI Taxonomy" id="92696"/>
    <lineage>
        <taxon>Eukaryota</taxon>
        <taxon>Fungi</taxon>
        <taxon>Dikarya</taxon>
        <taxon>Basidiomycota</taxon>
        <taxon>Agaricomycotina</taxon>
        <taxon>Agaricomycetes</taxon>
        <taxon>Polyporales</taxon>
        <taxon>Steccherinaceae</taxon>
        <taxon>Steccherinum</taxon>
    </lineage>
</organism>
<reference evidence="2 3" key="1">
    <citation type="submission" date="2018-11" db="EMBL/GenBank/DDBJ databases">
        <title>Genome assembly of Steccherinum ochraceum LE-BIN_3174, the white-rot fungus of the Steccherinaceae family (The Residual Polyporoid clade, Polyporales, Basidiomycota).</title>
        <authorList>
            <person name="Fedorova T.V."/>
            <person name="Glazunova O.A."/>
            <person name="Landesman E.O."/>
            <person name="Moiseenko K.V."/>
            <person name="Psurtseva N.V."/>
            <person name="Savinova O.S."/>
            <person name="Shakhova N.V."/>
            <person name="Tyazhelova T.V."/>
            <person name="Vasina D.V."/>
        </authorList>
    </citation>
    <scope>NUCLEOTIDE SEQUENCE [LARGE SCALE GENOMIC DNA]</scope>
    <source>
        <strain evidence="2 3">LE-BIN_3174</strain>
    </source>
</reference>